<evidence type="ECO:0000256" key="1">
    <source>
        <dbReference type="SAM" id="MobiDB-lite"/>
    </source>
</evidence>
<gene>
    <name evidence="2" type="ORF">CLV72_101889</name>
</gene>
<dbReference type="AlphaFoldDB" id="A0A2T0QEC8"/>
<sequence length="158" mass="17090">MKRPKRAHAEVAQVWPRDGVIRVVGRVHGLPEPDAPPWELLVVLRGHDDVLLRYRAPVRGGGFDAVVPVGDLVPPPAADGPPAVWDLYLAAAGQERRLRVGRRLDDIRGKKKDHGVSRSAGGGRGSRHRGQALLHDQGQPLDRVPPAPRGAGRGVRPC</sequence>
<dbReference type="EMBL" id="PVZC01000001">
    <property type="protein sequence ID" value="PRY02287.1"/>
    <property type="molecule type" value="Genomic_DNA"/>
</dbReference>
<dbReference type="Proteomes" id="UP000237846">
    <property type="component" value="Unassembled WGS sequence"/>
</dbReference>
<name>A0A2T0QEC8_9ACTN</name>
<feature type="region of interest" description="Disordered" evidence="1">
    <location>
        <begin position="102"/>
        <end position="158"/>
    </location>
</feature>
<evidence type="ECO:0000313" key="3">
    <source>
        <dbReference type="Proteomes" id="UP000237846"/>
    </source>
</evidence>
<organism evidence="2 3">
    <name type="scientific">Allonocardiopsis opalescens</name>
    <dbReference type="NCBI Taxonomy" id="1144618"/>
    <lineage>
        <taxon>Bacteria</taxon>
        <taxon>Bacillati</taxon>
        <taxon>Actinomycetota</taxon>
        <taxon>Actinomycetes</taxon>
        <taxon>Streptosporangiales</taxon>
        <taxon>Allonocardiopsis</taxon>
    </lineage>
</organism>
<keyword evidence="3" id="KW-1185">Reference proteome</keyword>
<protein>
    <submittedName>
        <fullName evidence="2">Uncharacterized protein</fullName>
    </submittedName>
</protein>
<accession>A0A2T0QEC8</accession>
<dbReference type="RefSeq" id="WP_211302686.1">
    <property type="nucleotide sequence ID" value="NZ_PVZC01000001.1"/>
</dbReference>
<comment type="caution">
    <text evidence="2">The sequence shown here is derived from an EMBL/GenBank/DDBJ whole genome shotgun (WGS) entry which is preliminary data.</text>
</comment>
<reference evidence="2 3" key="1">
    <citation type="submission" date="2018-03" db="EMBL/GenBank/DDBJ databases">
        <title>Genomic Encyclopedia of Archaeal and Bacterial Type Strains, Phase II (KMG-II): from individual species to whole genera.</title>
        <authorList>
            <person name="Goeker M."/>
        </authorList>
    </citation>
    <scope>NUCLEOTIDE SEQUENCE [LARGE SCALE GENOMIC DNA]</scope>
    <source>
        <strain evidence="2 3">DSM 45601</strain>
    </source>
</reference>
<proteinExistence type="predicted"/>
<evidence type="ECO:0000313" key="2">
    <source>
        <dbReference type="EMBL" id="PRY02287.1"/>
    </source>
</evidence>